<accession>A0ABW0UTY4</accession>
<protein>
    <submittedName>
        <fullName evidence="1">Uncharacterized protein</fullName>
    </submittedName>
</protein>
<dbReference type="EMBL" id="JBHSNY010000006">
    <property type="protein sequence ID" value="MFC5635904.1"/>
    <property type="molecule type" value="Genomic_DNA"/>
</dbReference>
<keyword evidence="2" id="KW-1185">Reference proteome</keyword>
<organism evidence="1 2">
    <name type="scientific">Streptomyces bullii</name>
    <dbReference type="NCBI Taxonomy" id="349910"/>
    <lineage>
        <taxon>Bacteria</taxon>
        <taxon>Bacillati</taxon>
        <taxon>Actinomycetota</taxon>
        <taxon>Actinomycetes</taxon>
        <taxon>Kitasatosporales</taxon>
        <taxon>Streptomycetaceae</taxon>
        <taxon>Streptomyces</taxon>
    </lineage>
</organism>
<evidence type="ECO:0000313" key="1">
    <source>
        <dbReference type="EMBL" id="MFC5635904.1"/>
    </source>
</evidence>
<reference evidence="2" key="1">
    <citation type="journal article" date="2019" name="Int. J. Syst. Evol. Microbiol.">
        <title>The Global Catalogue of Microorganisms (GCM) 10K type strain sequencing project: providing services to taxonomists for standard genome sequencing and annotation.</title>
        <authorList>
            <consortium name="The Broad Institute Genomics Platform"/>
            <consortium name="The Broad Institute Genome Sequencing Center for Infectious Disease"/>
            <person name="Wu L."/>
            <person name="Ma J."/>
        </authorList>
    </citation>
    <scope>NUCLEOTIDE SEQUENCE [LARGE SCALE GENOMIC DNA]</scope>
    <source>
        <strain evidence="2">CGMCC 4.7248</strain>
    </source>
</reference>
<name>A0ABW0UTY4_9ACTN</name>
<dbReference type="Proteomes" id="UP001596154">
    <property type="component" value="Unassembled WGS sequence"/>
</dbReference>
<dbReference type="RefSeq" id="WP_381022893.1">
    <property type="nucleotide sequence ID" value="NZ_JBHSNY010000006.1"/>
</dbReference>
<gene>
    <name evidence="1" type="ORF">ACFPZJ_19315</name>
</gene>
<sequence length="156" mass="16815">MRYAVIAPDGELTHHDGEPDWDTLLGPKGKARVHLPGLAVTGWVNDVGLLYPERYPRNITGSCVLAAFGAPIQPYAGPVVFTGWNPDNTPLGLLELCSLPQPVTVLDTVHGDVLKALAGQTPRELSPSWAEQMREIAEHARTAPSPGITVRTVRLP</sequence>
<comment type="caution">
    <text evidence="1">The sequence shown here is derived from an EMBL/GenBank/DDBJ whole genome shotgun (WGS) entry which is preliminary data.</text>
</comment>
<evidence type="ECO:0000313" key="2">
    <source>
        <dbReference type="Proteomes" id="UP001596154"/>
    </source>
</evidence>
<proteinExistence type="predicted"/>